<dbReference type="Pfam" id="PF08245">
    <property type="entry name" value="Mur_ligase_M"/>
    <property type="match status" value="1"/>
</dbReference>
<protein>
    <submittedName>
        <fullName evidence="2">UDP-N-acetylmuramoyl-L-alanyl-D-glutamate--2, 6-diaminopimelate ligase</fullName>
    </submittedName>
</protein>
<sequence>NGVKIPTKLTTPEAPTLQKLFAQMLTQGVTHVVMEVSSHALSLGRVSATHFAAAGFTNLSQDHLDFHPTMEEYFEAKALLFDPASSVHTKKAVICIDEPWGLQMLERS</sequence>
<feature type="domain" description="Mur ligase central" evidence="1">
    <location>
        <begin position="6"/>
        <end position="106"/>
    </location>
</feature>
<dbReference type="PANTHER" id="PTHR23135">
    <property type="entry name" value="MUR LIGASE FAMILY MEMBER"/>
    <property type="match status" value="1"/>
</dbReference>
<organism evidence="2 3">
    <name type="scientific">Metapseudomonas otitidis</name>
    <dbReference type="NCBI Taxonomy" id="319939"/>
    <lineage>
        <taxon>Bacteria</taxon>
        <taxon>Pseudomonadati</taxon>
        <taxon>Pseudomonadota</taxon>
        <taxon>Gammaproteobacteria</taxon>
        <taxon>Pseudomonadales</taxon>
        <taxon>Pseudomonadaceae</taxon>
        <taxon>Metapseudomonas</taxon>
    </lineage>
</organism>
<name>A0A7X3KX53_9GAMM</name>
<dbReference type="AlphaFoldDB" id="A0A7X3KX53"/>
<dbReference type="InterPro" id="IPR013221">
    <property type="entry name" value="Mur_ligase_cen"/>
</dbReference>
<accession>A0A7X3KX53</accession>
<evidence type="ECO:0000313" key="3">
    <source>
        <dbReference type="Proteomes" id="UP000461288"/>
    </source>
</evidence>
<dbReference type="SUPFAM" id="SSF53623">
    <property type="entry name" value="MurD-like peptide ligases, catalytic domain"/>
    <property type="match status" value="1"/>
</dbReference>
<comment type="caution">
    <text evidence="2">The sequence shown here is derived from an EMBL/GenBank/DDBJ whole genome shotgun (WGS) entry which is preliminary data.</text>
</comment>
<dbReference type="Proteomes" id="UP000461288">
    <property type="component" value="Unassembled WGS sequence"/>
</dbReference>
<dbReference type="PANTHER" id="PTHR23135:SF4">
    <property type="entry name" value="UDP-N-ACETYLMURAMOYL-L-ALANYL-D-GLUTAMATE--2,6-DIAMINOPIMELATE LIGASE MURE HOMOLOG, CHLOROPLASTIC"/>
    <property type="match status" value="1"/>
</dbReference>
<dbReference type="InterPro" id="IPR036565">
    <property type="entry name" value="Mur-like_cat_sf"/>
</dbReference>
<proteinExistence type="predicted"/>
<gene>
    <name evidence="2" type="ORF">GO594_31505</name>
</gene>
<reference evidence="2 3" key="1">
    <citation type="submission" date="2019-12" db="EMBL/GenBank/DDBJ databases">
        <title>Draft genome sequence of Pseudomonas otitidis recovered from a chicken carcass.</title>
        <authorList>
            <person name="Vieira T.R."/>
            <person name="Oliviera E.F.C."/>
            <person name="Silva N.M.V."/>
            <person name="Sambrano G.E."/>
            <person name="Cibulski S.P."/>
            <person name="Cardoso M.R.I."/>
        </authorList>
    </citation>
    <scope>NUCLEOTIDE SEQUENCE [LARGE SCALE GENOMIC DNA]</scope>
    <source>
        <strain evidence="2 3">25_K</strain>
    </source>
</reference>
<dbReference type="GO" id="GO:0005524">
    <property type="term" value="F:ATP binding"/>
    <property type="evidence" value="ECO:0007669"/>
    <property type="project" value="InterPro"/>
</dbReference>
<feature type="non-terminal residue" evidence="2">
    <location>
        <position position="108"/>
    </location>
</feature>
<evidence type="ECO:0000313" key="2">
    <source>
        <dbReference type="EMBL" id="MWK60500.1"/>
    </source>
</evidence>
<dbReference type="EMBL" id="WTFN01000529">
    <property type="protein sequence ID" value="MWK60500.1"/>
    <property type="molecule type" value="Genomic_DNA"/>
</dbReference>
<feature type="non-terminal residue" evidence="2">
    <location>
        <position position="1"/>
    </location>
</feature>
<dbReference type="Gene3D" id="3.40.1190.10">
    <property type="entry name" value="Mur-like, catalytic domain"/>
    <property type="match status" value="1"/>
</dbReference>
<dbReference type="GO" id="GO:0016881">
    <property type="term" value="F:acid-amino acid ligase activity"/>
    <property type="evidence" value="ECO:0007669"/>
    <property type="project" value="InterPro"/>
</dbReference>
<keyword evidence="2" id="KW-0436">Ligase</keyword>
<evidence type="ECO:0000259" key="1">
    <source>
        <dbReference type="Pfam" id="PF08245"/>
    </source>
</evidence>